<dbReference type="STRING" id="178356.SAMN05216269_1178"/>
<name>A0A1M7PFR1_9FLAO</name>
<gene>
    <name evidence="1" type="ORF">SAMN05216269_1178</name>
</gene>
<organism evidence="1 2">
    <name type="scientific">Flavobacterium xinjiangense</name>
    <dbReference type="NCBI Taxonomy" id="178356"/>
    <lineage>
        <taxon>Bacteria</taxon>
        <taxon>Pseudomonadati</taxon>
        <taxon>Bacteroidota</taxon>
        <taxon>Flavobacteriia</taxon>
        <taxon>Flavobacteriales</taxon>
        <taxon>Flavobacteriaceae</taxon>
        <taxon>Flavobacterium</taxon>
    </lineage>
</organism>
<dbReference type="EMBL" id="FRCL01000017">
    <property type="protein sequence ID" value="SHN15879.1"/>
    <property type="molecule type" value="Genomic_DNA"/>
</dbReference>
<protein>
    <recommendedName>
        <fullName evidence="3">Acetyltransferase (GNAT) domain-containing protein</fullName>
    </recommendedName>
</protein>
<dbReference type="Proteomes" id="UP000184092">
    <property type="component" value="Unassembled WGS sequence"/>
</dbReference>
<accession>A0A1M7PFR1</accession>
<reference evidence="2" key="1">
    <citation type="submission" date="2016-11" db="EMBL/GenBank/DDBJ databases">
        <authorList>
            <person name="Varghese N."/>
            <person name="Submissions S."/>
        </authorList>
    </citation>
    <scope>NUCLEOTIDE SEQUENCE [LARGE SCALE GENOMIC DNA]</scope>
    <source>
        <strain evidence="2">CGMCC 1.2749</strain>
    </source>
</reference>
<sequence length="54" mass="6603">MDMVINHPNLKDLRRLILLTSTADWLYEKYGFTKLRKPDLYMELYHPDIYKCIL</sequence>
<evidence type="ECO:0000313" key="1">
    <source>
        <dbReference type="EMBL" id="SHN15879.1"/>
    </source>
</evidence>
<dbReference type="AlphaFoldDB" id="A0A1M7PFR1"/>
<evidence type="ECO:0008006" key="3">
    <source>
        <dbReference type="Google" id="ProtNLM"/>
    </source>
</evidence>
<evidence type="ECO:0000313" key="2">
    <source>
        <dbReference type="Proteomes" id="UP000184092"/>
    </source>
</evidence>
<dbReference type="RefSeq" id="WP_244153832.1">
    <property type="nucleotide sequence ID" value="NZ_FRCL01000017.1"/>
</dbReference>
<keyword evidence="2" id="KW-1185">Reference proteome</keyword>
<proteinExistence type="predicted"/>